<gene>
    <name evidence="7" type="ORF">LSH36_685g02020</name>
</gene>
<proteinExistence type="inferred from homology"/>
<dbReference type="InterPro" id="IPR042080">
    <property type="entry name" value="RNA_2'-PTrans_N"/>
</dbReference>
<keyword evidence="4" id="KW-0808">Transferase</keyword>
<evidence type="ECO:0000313" key="7">
    <source>
        <dbReference type="EMBL" id="KAK2145403.1"/>
    </source>
</evidence>
<evidence type="ECO:0000313" key="8">
    <source>
        <dbReference type="Proteomes" id="UP001208570"/>
    </source>
</evidence>
<keyword evidence="5" id="KW-0520">NAD</keyword>
<dbReference type="SUPFAM" id="SSF56399">
    <property type="entry name" value="ADP-ribosylation"/>
    <property type="match status" value="1"/>
</dbReference>
<name>A0AAD9MV95_9ANNE</name>
<comment type="similarity">
    <text evidence="2">Belongs to the KptA/TPT1 family.</text>
</comment>
<dbReference type="EMBL" id="JAODUP010000684">
    <property type="protein sequence ID" value="KAK2145403.1"/>
    <property type="molecule type" value="Genomic_DNA"/>
</dbReference>
<comment type="function">
    <text evidence="1">Catalyzes the last step of tRNA splicing, the transfer of the splice junction 2'-phosphate from ligated tRNA to NAD to produce ADP-ribose 1''-2'' cyclic phosphate.</text>
</comment>
<comment type="catalytic activity">
    <reaction evidence="6">
        <text>2'-phospho-[ligated tRNA] + NAD(+) = mature tRNA + ADP-alpha-D-ribose 1'',2''-cyclic phosphate + nicotinamide</text>
        <dbReference type="Rhea" id="RHEA:23324"/>
        <dbReference type="Rhea" id="RHEA-COMP:11106"/>
        <dbReference type="Rhea" id="RHEA-COMP:11107"/>
        <dbReference type="ChEBI" id="CHEBI:17154"/>
        <dbReference type="ChEBI" id="CHEBI:57540"/>
        <dbReference type="ChEBI" id="CHEBI:76596"/>
        <dbReference type="ChEBI" id="CHEBI:82883"/>
        <dbReference type="ChEBI" id="CHEBI:85027"/>
        <dbReference type="EC" id="2.7.1.160"/>
    </reaction>
</comment>
<evidence type="ECO:0000256" key="4">
    <source>
        <dbReference type="ARBA" id="ARBA00022679"/>
    </source>
</evidence>
<organism evidence="7 8">
    <name type="scientific">Paralvinella palmiformis</name>
    <dbReference type="NCBI Taxonomy" id="53620"/>
    <lineage>
        <taxon>Eukaryota</taxon>
        <taxon>Metazoa</taxon>
        <taxon>Spiralia</taxon>
        <taxon>Lophotrochozoa</taxon>
        <taxon>Annelida</taxon>
        <taxon>Polychaeta</taxon>
        <taxon>Sedentaria</taxon>
        <taxon>Canalipalpata</taxon>
        <taxon>Terebellida</taxon>
        <taxon>Terebelliformia</taxon>
        <taxon>Alvinellidae</taxon>
        <taxon>Paralvinella</taxon>
    </lineage>
</organism>
<evidence type="ECO:0000256" key="6">
    <source>
        <dbReference type="ARBA" id="ARBA00047949"/>
    </source>
</evidence>
<protein>
    <recommendedName>
        <fullName evidence="3">2'-phosphotransferase</fullName>
        <ecNumber evidence="3">2.7.1.160</ecNumber>
    </recommendedName>
</protein>
<evidence type="ECO:0000256" key="1">
    <source>
        <dbReference type="ARBA" id="ARBA00003343"/>
    </source>
</evidence>
<comment type="caution">
    <text evidence="7">The sequence shown here is derived from an EMBL/GenBank/DDBJ whole genome shotgun (WGS) entry which is preliminary data.</text>
</comment>
<dbReference type="Gene3D" id="1.10.10.970">
    <property type="entry name" value="RNA 2'-phosphotransferase, Tpt1/KptA family, N-terminal domain"/>
    <property type="match status" value="1"/>
</dbReference>
<sequence>MGRSCFKTGKVANWANTSIRLSKTLSFILRHGAHKVGLQLQKGGYLYIDELLKLDQLKCYNLEDVMAVVDTNDKNRYHVEKEQGTGRLKIRANQGHSIEVDDLELTPVTDTSQYTDVIHGTYMKYWPSIRSEGLKRMGRTHIHFAPSEPERGQVISGMRGSCDIVVYIDLPLALNGVNKKYHLARKKKVWESPGVDFTPEGSLVIQWDLNWASYIHGLKFFVSANGVILTPGNEHGVLLPKYFKKVINRKSKGTDAFHQCVDQHLPLITAILNSSMDESVMPWCLKRATITPLLKRSGLDKEEMKDYRPISNLPFISSLIENVLAMRIEEHLDHNDLLIV</sequence>
<accession>A0AAD9MV95</accession>
<dbReference type="Pfam" id="PF01885">
    <property type="entry name" value="PTS_2-RNA"/>
    <property type="match status" value="1"/>
</dbReference>
<dbReference type="EC" id="2.7.1.160" evidence="3"/>
<dbReference type="InterPro" id="IPR002745">
    <property type="entry name" value="Ptrans_KptA/Tpt1"/>
</dbReference>
<evidence type="ECO:0000256" key="5">
    <source>
        <dbReference type="ARBA" id="ARBA00023027"/>
    </source>
</evidence>
<dbReference type="GO" id="GO:0006388">
    <property type="term" value="P:tRNA splicing, via endonucleolytic cleavage and ligation"/>
    <property type="evidence" value="ECO:0007669"/>
    <property type="project" value="TreeGrafter"/>
</dbReference>
<evidence type="ECO:0000256" key="2">
    <source>
        <dbReference type="ARBA" id="ARBA00009836"/>
    </source>
</evidence>
<evidence type="ECO:0000256" key="3">
    <source>
        <dbReference type="ARBA" id="ARBA00012007"/>
    </source>
</evidence>
<dbReference type="GO" id="GO:0000215">
    <property type="term" value="F:tRNA 2'-phosphotransferase activity"/>
    <property type="evidence" value="ECO:0007669"/>
    <property type="project" value="UniProtKB-EC"/>
</dbReference>
<reference evidence="7" key="1">
    <citation type="journal article" date="2023" name="Mol. Biol. Evol.">
        <title>Third-Generation Sequencing Reveals the Adaptive Role of the Epigenome in Three Deep-Sea Polychaetes.</title>
        <authorList>
            <person name="Perez M."/>
            <person name="Aroh O."/>
            <person name="Sun Y."/>
            <person name="Lan Y."/>
            <person name="Juniper S.K."/>
            <person name="Young C.R."/>
            <person name="Angers B."/>
            <person name="Qian P.Y."/>
        </authorList>
    </citation>
    <scope>NUCLEOTIDE SEQUENCE</scope>
    <source>
        <strain evidence="7">P08H-3</strain>
    </source>
</reference>
<keyword evidence="8" id="KW-1185">Reference proteome</keyword>
<dbReference type="Gene3D" id="3.20.170.30">
    <property type="match status" value="1"/>
</dbReference>
<dbReference type="PANTHER" id="PTHR12684:SF2">
    <property type="entry name" value="TRNA 2'-PHOSPHOTRANSFERASE 1"/>
    <property type="match status" value="1"/>
</dbReference>
<dbReference type="InterPro" id="IPR042081">
    <property type="entry name" value="RNA_2'-PTrans_C"/>
</dbReference>
<dbReference type="PANTHER" id="PTHR12684">
    <property type="entry name" value="PUTATIVE PHOSPHOTRANSFERASE"/>
    <property type="match status" value="1"/>
</dbReference>
<dbReference type="AlphaFoldDB" id="A0AAD9MV95"/>
<dbReference type="Proteomes" id="UP001208570">
    <property type="component" value="Unassembled WGS sequence"/>
</dbReference>